<dbReference type="KEGG" id="ngr:NAEGRDRAFT_64077"/>
<dbReference type="AlphaFoldDB" id="D2V5B1"/>
<evidence type="ECO:0000256" key="6">
    <source>
        <dbReference type="SAM" id="MobiDB-lite"/>
    </source>
</evidence>
<dbReference type="EMBL" id="GG738852">
    <property type="protein sequence ID" value="EFC48079.1"/>
    <property type="molecule type" value="Genomic_DNA"/>
</dbReference>
<evidence type="ECO:0000259" key="7">
    <source>
        <dbReference type="PROSITE" id="PS51296"/>
    </source>
</evidence>
<dbReference type="GeneID" id="8849693"/>
<evidence type="ECO:0000256" key="5">
    <source>
        <dbReference type="ARBA" id="ARBA00034078"/>
    </source>
</evidence>
<dbReference type="InterPro" id="IPR054716">
    <property type="entry name" value="Sol_Rieske_ferrdox_dom"/>
</dbReference>
<dbReference type="Proteomes" id="UP000006671">
    <property type="component" value="Unassembled WGS sequence"/>
</dbReference>
<proteinExistence type="predicted"/>
<dbReference type="GO" id="GO:0046872">
    <property type="term" value="F:metal ion binding"/>
    <property type="evidence" value="ECO:0007669"/>
    <property type="project" value="UniProtKB-KW"/>
</dbReference>
<dbReference type="GO" id="GO:0051537">
    <property type="term" value="F:2 iron, 2 sulfur cluster binding"/>
    <property type="evidence" value="ECO:0007669"/>
    <property type="project" value="UniProtKB-KW"/>
</dbReference>
<feature type="domain" description="Rieske" evidence="7">
    <location>
        <begin position="136"/>
        <end position="188"/>
    </location>
</feature>
<dbReference type="PANTHER" id="PTHR21496">
    <property type="entry name" value="FERREDOXIN-RELATED"/>
    <property type="match status" value="1"/>
</dbReference>
<dbReference type="InParanoid" id="D2V5B1"/>
<accession>D2V5B1</accession>
<dbReference type="RefSeq" id="XP_002680823.1">
    <property type="nucleotide sequence ID" value="XM_002680777.1"/>
</dbReference>
<dbReference type="Pfam" id="PF22543">
    <property type="entry name" value="Rieske_4"/>
    <property type="match status" value="1"/>
</dbReference>
<feature type="compositionally biased region" description="Gly residues" evidence="6">
    <location>
        <begin position="1"/>
        <end position="10"/>
    </location>
</feature>
<evidence type="ECO:0000256" key="3">
    <source>
        <dbReference type="ARBA" id="ARBA00023004"/>
    </source>
</evidence>
<feature type="compositionally biased region" description="Low complexity" evidence="6">
    <location>
        <begin position="37"/>
        <end position="49"/>
    </location>
</feature>
<keyword evidence="1" id="KW-0001">2Fe-2S</keyword>
<dbReference type="InterPro" id="IPR017941">
    <property type="entry name" value="Rieske_2Fe-2S"/>
</dbReference>
<keyword evidence="9" id="KW-1185">Reference proteome</keyword>
<dbReference type="Gene3D" id="2.102.10.10">
    <property type="entry name" value="Rieske [2Fe-2S] iron-sulphur domain"/>
    <property type="match status" value="1"/>
</dbReference>
<name>D2V5B1_NAEGR</name>
<evidence type="ECO:0000256" key="2">
    <source>
        <dbReference type="ARBA" id="ARBA00022723"/>
    </source>
</evidence>
<dbReference type="InterPro" id="IPR036922">
    <property type="entry name" value="Rieske_2Fe-2S_sf"/>
</dbReference>
<evidence type="ECO:0000256" key="1">
    <source>
        <dbReference type="ARBA" id="ARBA00022714"/>
    </source>
</evidence>
<gene>
    <name evidence="8" type="ORF">NAEGRDRAFT_64077</name>
</gene>
<dbReference type="eggNOG" id="ENOG502S06W">
    <property type="taxonomic scope" value="Eukaryota"/>
</dbReference>
<keyword evidence="3" id="KW-0408">Iron</keyword>
<keyword evidence="4" id="KW-0411">Iron-sulfur</keyword>
<dbReference type="VEuPathDB" id="AmoebaDB:NAEGRDRAFT_64077"/>
<comment type="cofactor">
    <cofactor evidence="5">
        <name>[2Fe-2S] cluster</name>
        <dbReference type="ChEBI" id="CHEBI:190135"/>
    </cofactor>
</comment>
<dbReference type="PROSITE" id="PS51296">
    <property type="entry name" value="RIESKE"/>
    <property type="match status" value="1"/>
</dbReference>
<dbReference type="PANTHER" id="PTHR21496:SF0">
    <property type="entry name" value="RIESKE DOMAIN-CONTAINING PROTEIN"/>
    <property type="match status" value="1"/>
</dbReference>
<dbReference type="OrthoDB" id="426882at2759"/>
<sequence length="312" mass="35855">MFNRFLGGGSSNHHQLPPNNNNTNNNNMLAPPRKRSSSSSSDQTTTLTTIIPKNIKPLPPMTTSPTLIDTTNNISNSSYTAFNSSSSQQQSSDFNNTTRIYLSSSSGNRLILIKNLNQIPLNGRFVFNDEESRRLIAIFRTKKNKIYAIDEYCYHMGGPLEKGDIEDLMVNYKDSKTRKHSCVVCPWHHYYISLKTGESFYLDIDHTYKSKGQRQRTYPLYYNSETMDLYLELDSRLELSYSPTVNCTGCESDKNPIKPLDSDHYVKIHQQKYSNIESSNTKPHSVVNLKELKEKRELKKINPDIDFQIKKE</sequence>
<dbReference type="SUPFAM" id="SSF50022">
    <property type="entry name" value="ISP domain"/>
    <property type="match status" value="1"/>
</dbReference>
<evidence type="ECO:0000256" key="4">
    <source>
        <dbReference type="ARBA" id="ARBA00023014"/>
    </source>
</evidence>
<feature type="region of interest" description="Disordered" evidence="6">
    <location>
        <begin position="1"/>
        <end position="70"/>
    </location>
</feature>
<evidence type="ECO:0000313" key="8">
    <source>
        <dbReference type="EMBL" id="EFC48079.1"/>
    </source>
</evidence>
<protein>
    <submittedName>
        <fullName evidence="8">Predicted protein</fullName>
    </submittedName>
</protein>
<keyword evidence="2" id="KW-0479">Metal-binding</keyword>
<organism evidence="9">
    <name type="scientific">Naegleria gruberi</name>
    <name type="common">Amoeba</name>
    <dbReference type="NCBI Taxonomy" id="5762"/>
    <lineage>
        <taxon>Eukaryota</taxon>
        <taxon>Discoba</taxon>
        <taxon>Heterolobosea</taxon>
        <taxon>Tetramitia</taxon>
        <taxon>Eutetramitia</taxon>
        <taxon>Vahlkampfiidae</taxon>
        <taxon>Naegleria</taxon>
    </lineage>
</organism>
<evidence type="ECO:0000313" key="9">
    <source>
        <dbReference type="Proteomes" id="UP000006671"/>
    </source>
</evidence>
<reference evidence="8 9" key="1">
    <citation type="journal article" date="2010" name="Cell">
        <title>The genome of Naegleria gruberi illuminates early eukaryotic versatility.</title>
        <authorList>
            <person name="Fritz-Laylin L.K."/>
            <person name="Prochnik S.E."/>
            <person name="Ginger M.L."/>
            <person name="Dacks J.B."/>
            <person name="Carpenter M.L."/>
            <person name="Field M.C."/>
            <person name="Kuo A."/>
            <person name="Paredez A."/>
            <person name="Chapman J."/>
            <person name="Pham J."/>
            <person name="Shu S."/>
            <person name="Neupane R."/>
            <person name="Cipriano M."/>
            <person name="Mancuso J."/>
            <person name="Tu H."/>
            <person name="Salamov A."/>
            <person name="Lindquist E."/>
            <person name="Shapiro H."/>
            <person name="Lucas S."/>
            <person name="Grigoriev I.V."/>
            <person name="Cande W.Z."/>
            <person name="Fulton C."/>
            <person name="Rokhsar D.S."/>
            <person name="Dawson S.C."/>
        </authorList>
    </citation>
    <scope>NUCLEOTIDE SEQUENCE [LARGE SCALE GENOMIC DNA]</scope>
    <source>
        <strain evidence="8 9">NEG-M</strain>
    </source>
</reference>